<dbReference type="InterPro" id="IPR011990">
    <property type="entry name" value="TPR-like_helical_dom_sf"/>
</dbReference>
<evidence type="ECO:0000256" key="7">
    <source>
        <dbReference type="ARBA" id="ARBA00023288"/>
    </source>
</evidence>
<protein>
    <recommendedName>
        <fullName evidence="10">PDZ domain-containing protein</fullName>
    </recommendedName>
</protein>
<evidence type="ECO:0000313" key="11">
    <source>
        <dbReference type="EMBL" id="BCB25955.1"/>
    </source>
</evidence>
<dbReference type="PROSITE" id="PS50106">
    <property type="entry name" value="PDZ"/>
    <property type="match status" value="1"/>
</dbReference>
<evidence type="ECO:0000256" key="1">
    <source>
        <dbReference type="ARBA" id="ARBA00022475"/>
    </source>
</evidence>
<feature type="chain" id="PRO_5026305353" description="PDZ domain-containing protein" evidence="9">
    <location>
        <begin position="30"/>
        <end position="457"/>
    </location>
</feature>
<dbReference type="RefSeq" id="WP_173060846.1">
    <property type="nucleotide sequence ID" value="NZ_AP022853.1"/>
</dbReference>
<dbReference type="InterPro" id="IPR001478">
    <property type="entry name" value="PDZ"/>
</dbReference>
<evidence type="ECO:0000313" key="12">
    <source>
        <dbReference type="Proteomes" id="UP000502260"/>
    </source>
</evidence>
<evidence type="ECO:0000259" key="10">
    <source>
        <dbReference type="PROSITE" id="PS50106"/>
    </source>
</evidence>
<keyword evidence="2 9" id="KW-0732">Signal</keyword>
<evidence type="ECO:0000256" key="6">
    <source>
        <dbReference type="ARBA" id="ARBA00023139"/>
    </source>
</evidence>
<keyword evidence="5" id="KW-0472">Membrane</keyword>
<dbReference type="InterPro" id="IPR019734">
    <property type="entry name" value="TPR_rpt"/>
</dbReference>
<keyword evidence="6" id="KW-0564">Palmitate</keyword>
<keyword evidence="7" id="KW-0449">Lipoprotein</keyword>
<dbReference type="PROSITE" id="PS50005">
    <property type="entry name" value="TPR"/>
    <property type="match status" value="2"/>
</dbReference>
<sequence length="457" mass="49077">MVNIFLRAAACRDRLLLFAMLLWCTALHAAGSLGMSVADTADGVTVTAVHAQGPAARAGVQVGDVILALQAQAVTSAAQLAVAVRASPAQDELELKISRAGWTRTLRLVAATTSTPAAPETVASAEQGEWEQRADRHAYAGQFADAVAAYQKALAAGPPRASIYHGLGWNYYNLARYEEADQAFRRALELDPDNPNTLLTMGTTQMQLGRTEAAQGYWQKASALDPQGEIGNIARTNLAKTAYNAQLKGGGGSVAGRSDGLKAIVAVGDFQVKAAKATTEIGDGLREMLHTALHNSGYFIVVERMDLKGLAAEQTLSHSRMARPESALPESRMDIAEIMVYAAVTEFEPQAKSANWVNVMPRMPLAVSQNYNESHMALDMRVVDVASGRVLATQRIPGLAIAMKASLSTVIPGTRLGIPVGLSVYRNTPMELAIRDCIQKAVMYVINNTPEDYYRHR</sequence>
<dbReference type="Gene3D" id="3.40.50.10610">
    <property type="entry name" value="ABC-type transport auxiliary lipoprotein component"/>
    <property type="match status" value="1"/>
</dbReference>
<dbReference type="InterPro" id="IPR013105">
    <property type="entry name" value="TPR_2"/>
</dbReference>
<dbReference type="AlphaFoldDB" id="A0A6F8VB23"/>
<feature type="domain" description="PDZ" evidence="10">
    <location>
        <begin position="31"/>
        <end position="101"/>
    </location>
</feature>
<organism evidence="11 12">
    <name type="scientific">Sulfurimicrobium lacus</name>
    <dbReference type="NCBI Taxonomy" id="2715678"/>
    <lineage>
        <taxon>Bacteria</taxon>
        <taxon>Pseudomonadati</taxon>
        <taxon>Pseudomonadota</taxon>
        <taxon>Betaproteobacteria</taxon>
        <taxon>Nitrosomonadales</taxon>
        <taxon>Sulfuricellaceae</taxon>
        <taxon>Sulfurimicrobium</taxon>
    </lineage>
</organism>
<dbReference type="InterPro" id="IPR036034">
    <property type="entry name" value="PDZ_sf"/>
</dbReference>
<keyword evidence="3" id="KW-0677">Repeat</keyword>
<dbReference type="PANTHER" id="PTHR41164">
    <property type="entry name" value="CURLI PRODUCTION ASSEMBLY/TRANSPORT COMPONENT CSGG"/>
    <property type="match status" value="1"/>
</dbReference>
<evidence type="ECO:0000256" key="9">
    <source>
        <dbReference type="SAM" id="SignalP"/>
    </source>
</evidence>
<gene>
    <name evidence="11" type="ORF">SKTS_08410</name>
</gene>
<dbReference type="Gene3D" id="2.30.42.10">
    <property type="match status" value="1"/>
</dbReference>
<dbReference type="SUPFAM" id="SSF48452">
    <property type="entry name" value="TPR-like"/>
    <property type="match status" value="1"/>
</dbReference>
<keyword evidence="12" id="KW-1185">Reference proteome</keyword>
<dbReference type="PANTHER" id="PTHR41164:SF1">
    <property type="entry name" value="CURLI PRODUCTION ASSEMBLY_TRANSPORT COMPONENT CSGG"/>
    <property type="match status" value="1"/>
</dbReference>
<dbReference type="KEGG" id="slac:SKTS_08410"/>
<dbReference type="PROSITE" id="PS50293">
    <property type="entry name" value="TPR_REGION"/>
    <property type="match status" value="1"/>
</dbReference>
<feature type="repeat" description="TPR" evidence="8">
    <location>
        <begin position="195"/>
        <end position="228"/>
    </location>
</feature>
<dbReference type="Gene3D" id="1.25.40.10">
    <property type="entry name" value="Tetratricopeptide repeat domain"/>
    <property type="match status" value="1"/>
</dbReference>
<dbReference type="SMART" id="SM00028">
    <property type="entry name" value="TPR"/>
    <property type="match status" value="2"/>
</dbReference>
<evidence type="ECO:0000256" key="5">
    <source>
        <dbReference type="ARBA" id="ARBA00023136"/>
    </source>
</evidence>
<evidence type="ECO:0000256" key="4">
    <source>
        <dbReference type="ARBA" id="ARBA00022803"/>
    </source>
</evidence>
<feature type="repeat" description="TPR" evidence="8">
    <location>
        <begin position="161"/>
        <end position="194"/>
    </location>
</feature>
<dbReference type="SMART" id="SM00228">
    <property type="entry name" value="PDZ"/>
    <property type="match status" value="1"/>
</dbReference>
<evidence type="ECO:0000256" key="2">
    <source>
        <dbReference type="ARBA" id="ARBA00022729"/>
    </source>
</evidence>
<name>A0A6F8VB23_9PROT</name>
<evidence type="ECO:0000256" key="8">
    <source>
        <dbReference type="PROSITE-ProRule" id="PRU00339"/>
    </source>
</evidence>
<keyword evidence="1" id="KW-1003">Cell membrane</keyword>
<proteinExistence type="predicted"/>
<evidence type="ECO:0000256" key="3">
    <source>
        <dbReference type="ARBA" id="ARBA00022737"/>
    </source>
</evidence>
<reference evidence="12" key="1">
    <citation type="submission" date="2020-03" db="EMBL/GenBank/DDBJ databases">
        <title>Complete genome sequence of sulfur-oxidizing bacterium skT11.</title>
        <authorList>
            <person name="Kanda M."/>
            <person name="Kojima H."/>
            <person name="Fukui M."/>
        </authorList>
    </citation>
    <scope>NUCLEOTIDE SEQUENCE [LARGE SCALE GENOMIC DNA]</scope>
    <source>
        <strain evidence="12">skT11</strain>
    </source>
</reference>
<dbReference type="Proteomes" id="UP000502260">
    <property type="component" value="Chromosome"/>
</dbReference>
<dbReference type="Pfam" id="PF03783">
    <property type="entry name" value="CsgG"/>
    <property type="match status" value="1"/>
</dbReference>
<dbReference type="GO" id="GO:0030288">
    <property type="term" value="C:outer membrane-bounded periplasmic space"/>
    <property type="evidence" value="ECO:0007669"/>
    <property type="project" value="InterPro"/>
</dbReference>
<dbReference type="SUPFAM" id="SSF50156">
    <property type="entry name" value="PDZ domain-like"/>
    <property type="match status" value="1"/>
</dbReference>
<dbReference type="EMBL" id="AP022853">
    <property type="protein sequence ID" value="BCB25955.1"/>
    <property type="molecule type" value="Genomic_DNA"/>
</dbReference>
<dbReference type="Pfam" id="PF13180">
    <property type="entry name" value="PDZ_2"/>
    <property type="match status" value="1"/>
</dbReference>
<accession>A0A6F8VB23</accession>
<dbReference type="Pfam" id="PF07719">
    <property type="entry name" value="TPR_2"/>
    <property type="match status" value="1"/>
</dbReference>
<feature type="signal peptide" evidence="9">
    <location>
        <begin position="1"/>
        <end position="29"/>
    </location>
</feature>
<keyword evidence="4 8" id="KW-0802">TPR repeat</keyword>
<dbReference type="InterPro" id="IPR005534">
    <property type="entry name" value="Curli_assmbl/transp-comp_CsgG"/>
</dbReference>